<dbReference type="AlphaFoldDB" id="A0A0E0RH89"/>
<dbReference type="Proteomes" id="UP000008022">
    <property type="component" value="Unassembled WGS sequence"/>
</dbReference>
<dbReference type="OMA" id="LINIMMP"/>
<dbReference type="STRING" id="4529.A0A0E0RH89"/>
<name>A0A0E0RH89_ORYRU</name>
<organism evidence="1 2">
    <name type="scientific">Oryza rufipogon</name>
    <name type="common">Brownbeard rice</name>
    <name type="synonym">Asian wild rice</name>
    <dbReference type="NCBI Taxonomy" id="4529"/>
    <lineage>
        <taxon>Eukaryota</taxon>
        <taxon>Viridiplantae</taxon>
        <taxon>Streptophyta</taxon>
        <taxon>Embryophyta</taxon>
        <taxon>Tracheophyta</taxon>
        <taxon>Spermatophyta</taxon>
        <taxon>Magnoliopsida</taxon>
        <taxon>Liliopsida</taxon>
        <taxon>Poales</taxon>
        <taxon>Poaceae</taxon>
        <taxon>BOP clade</taxon>
        <taxon>Oryzoideae</taxon>
        <taxon>Oryzeae</taxon>
        <taxon>Oryzinae</taxon>
        <taxon>Oryza</taxon>
    </lineage>
</organism>
<evidence type="ECO:0000313" key="2">
    <source>
        <dbReference type="Proteomes" id="UP000008022"/>
    </source>
</evidence>
<reference evidence="1" key="2">
    <citation type="submission" date="2015-06" db="UniProtKB">
        <authorList>
            <consortium name="EnsemblPlants"/>
        </authorList>
    </citation>
    <scope>IDENTIFICATION</scope>
</reference>
<reference evidence="2" key="1">
    <citation type="submission" date="2013-06" db="EMBL/GenBank/DDBJ databases">
        <authorList>
            <person name="Zhao Q."/>
        </authorList>
    </citation>
    <scope>NUCLEOTIDE SEQUENCE</scope>
    <source>
        <strain evidence="2">cv. W1943</strain>
    </source>
</reference>
<dbReference type="PANTHER" id="PTHR37264">
    <property type="entry name" value="RIBOSOMAL PROTEIN L31"/>
    <property type="match status" value="1"/>
</dbReference>
<dbReference type="EnsemblPlants" id="ORUFI12G13050.1">
    <property type="protein sequence ID" value="ORUFI12G13050.1"/>
    <property type="gene ID" value="ORUFI12G13050"/>
</dbReference>
<protein>
    <recommendedName>
        <fullName evidence="3">Ribosomal protein L31</fullName>
    </recommendedName>
</protein>
<keyword evidence="2" id="KW-1185">Reference proteome</keyword>
<evidence type="ECO:0000313" key="1">
    <source>
        <dbReference type="EnsemblPlants" id="ORUFI12G13050.1"/>
    </source>
</evidence>
<proteinExistence type="predicted"/>
<accession>A0A0E0RH89</accession>
<dbReference type="Gramene" id="ORUFI12G13050.1">
    <property type="protein sequence ID" value="ORUFI12G13050.1"/>
    <property type="gene ID" value="ORUFI12G13050"/>
</dbReference>
<dbReference type="PANTHER" id="PTHR37264:SF1">
    <property type="entry name" value="RIBOSOMAL PROTEIN L31"/>
    <property type="match status" value="1"/>
</dbReference>
<dbReference type="HOGENOM" id="CLU_184765_0_0_1"/>
<evidence type="ECO:0008006" key="3">
    <source>
        <dbReference type="Google" id="ProtNLM"/>
    </source>
</evidence>
<sequence>MRKGLHPQMQYISYSGRLMNIMMTKISHTGKVHHMRAKHRMAQSLGQIAKFKRRYELEAEENNGRCGCHKREVIQRRAKMEVSAAMDLVRPADPR</sequence>